<sequence>MKVTTLSTALAILSATNMVAAAPAPQVLTVWQTATQIVNTDGSIYDQEATQATVAAVSTSAAASTDTSSAGTNSGSSSSGSKFNLDSLLSGGSGKMKQWLSKMFGDNSGSSSGSSSASTNAPVSTSASIATSTSTGSSRLGFLDSLLGGSDSDSDSDSDSGSGSDSSSTYRPSTLSTSTSSSSGSSSTSTSGSSSGIYDQISDSTGIDKTFAKEILDAHNTDRAKHSAQPLSWDTDAYNYAKKNADNYDCSGVLTHTHGQFGENLACGYKDGPSAVQAWYEEGQTYDYSTANEYNHFTQMVWKDTTKVGCAYKDCSSENWGLYIICSYDPVGNVIGQNKANVLEN</sequence>
<dbReference type="HOGENOM" id="CLU_035730_3_1_1"/>
<dbReference type="PROSITE" id="PS01010">
    <property type="entry name" value="CRISP_2"/>
    <property type="match status" value="1"/>
</dbReference>
<reference evidence="4 5" key="1">
    <citation type="journal article" date="2004" name="Nature">
        <title>Genome evolution in yeasts.</title>
        <authorList>
            <consortium name="Genolevures"/>
            <person name="Dujon B."/>
            <person name="Sherman D."/>
            <person name="Fischer G."/>
            <person name="Durrens P."/>
            <person name="Casaregola S."/>
            <person name="Lafontaine I."/>
            <person name="de Montigny J."/>
            <person name="Marck C."/>
            <person name="Neuveglise C."/>
            <person name="Talla E."/>
            <person name="Goffard N."/>
            <person name="Frangeul L."/>
            <person name="Aigle M."/>
            <person name="Anthouard V."/>
            <person name="Babour A."/>
            <person name="Barbe V."/>
            <person name="Barnay S."/>
            <person name="Blanchin S."/>
            <person name="Beckerich J.M."/>
            <person name="Beyne E."/>
            <person name="Bleykasten C."/>
            <person name="Boisrame A."/>
            <person name="Boyer J."/>
            <person name="Cattolico L."/>
            <person name="Confanioleri F."/>
            <person name="de Daruvar A."/>
            <person name="Despons L."/>
            <person name="Fabre E."/>
            <person name="Fairhead C."/>
            <person name="Ferry-Dumazet H."/>
            <person name="Groppi A."/>
            <person name="Hantraye F."/>
            <person name="Hennequin C."/>
            <person name="Jauniaux N."/>
            <person name="Joyet P."/>
            <person name="Kachouri R."/>
            <person name="Kerrest A."/>
            <person name="Koszul R."/>
            <person name="Lemaire M."/>
            <person name="Lesur I."/>
            <person name="Ma L."/>
            <person name="Muller H."/>
            <person name="Nicaud J.M."/>
            <person name="Nikolski M."/>
            <person name="Oztas S."/>
            <person name="Ozier-Kalogeropoulos O."/>
            <person name="Pellenz S."/>
            <person name="Potier S."/>
            <person name="Richard G.F."/>
            <person name="Straub M.L."/>
            <person name="Suleau A."/>
            <person name="Swennene D."/>
            <person name="Tekaia F."/>
            <person name="Wesolowski-Louvel M."/>
            <person name="Westhof E."/>
            <person name="Wirth B."/>
            <person name="Zeniou-Meyer M."/>
            <person name="Zivanovic I."/>
            <person name="Bolotin-Fukuhara M."/>
            <person name="Thierry A."/>
            <person name="Bouchier C."/>
            <person name="Caudron B."/>
            <person name="Scarpelli C."/>
            <person name="Gaillardin C."/>
            <person name="Weissenbach J."/>
            <person name="Wincker P."/>
            <person name="Souciet J.L."/>
        </authorList>
    </citation>
    <scope>NUCLEOTIDE SEQUENCE [LARGE SCALE GENOMIC DNA]</scope>
    <source>
        <strain evidence="5">ATCC 36239 / CBS 767 / BCRC 21394 / JCM 1990 / NBRC 0083 / IGC 2968</strain>
    </source>
</reference>
<dbReference type="GeneID" id="2903344"/>
<dbReference type="EMBL" id="CR382138">
    <property type="protein sequence ID" value="CAG89870.2"/>
    <property type="molecule type" value="Genomic_DNA"/>
</dbReference>
<dbReference type="Proteomes" id="UP000000599">
    <property type="component" value="Chromosome F"/>
</dbReference>
<accession>Q6BK18</accession>
<name>Q6BK18_DEBHA</name>
<dbReference type="eggNOG" id="KOG3017">
    <property type="taxonomic scope" value="Eukaryota"/>
</dbReference>
<proteinExistence type="predicted"/>
<dbReference type="VEuPathDB" id="FungiDB:DEHA2F25630g"/>
<protein>
    <submittedName>
        <fullName evidence="4">DEHA2F25630p</fullName>
    </submittedName>
</protein>
<feature type="compositionally biased region" description="Low complexity" evidence="1">
    <location>
        <begin position="63"/>
        <end position="81"/>
    </location>
</feature>
<feature type="region of interest" description="Disordered" evidence="1">
    <location>
        <begin position="146"/>
        <end position="199"/>
    </location>
</feature>
<feature type="compositionally biased region" description="Low complexity" evidence="1">
    <location>
        <begin position="159"/>
        <end position="196"/>
    </location>
</feature>
<dbReference type="SUPFAM" id="SSF55797">
    <property type="entry name" value="PR-1-like"/>
    <property type="match status" value="1"/>
</dbReference>
<dbReference type="Pfam" id="PF00188">
    <property type="entry name" value="CAP"/>
    <property type="match status" value="1"/>
</dbReference>
<dbReference type="OMA" id="TANEYNH"/>
<dbReference type="RefSeq" id="XP_461453.2">
    <property type="nucleotide sequence ID" value="XM_461453.2"/>
</dbReference>
<dbReference type="InterPro" id="IPR035940">
    <property type="entry name" value="CAP_sf"/>
</dbReference>
<dbReference type="OrthoDB" id="337038at2759"/>
<feature type="region of interest" description="Disordered" evidence="1">
    <location>
        <begin position="63"/>
        <end position="83"/>
    </location>
</feature>
<dbReference type="PRINTS" id="PR00837">
    <property type="entry name" value="V5TPXLIKE"/>
</dbReference>
<dbReference type="InParanoid" id="Q6BK18"/>
<dbReference type="InterPro" id="IPR014044">
    <property type="entry name" value="CAP_dom"/>
</dbReference>
<feature type="compositionally biased region" description="Low complexity" evidence="1">
    <location>
        <begin position="107"/>
        <end position="122"/>
    </location>
</feature>
<dbReference type="Gene3D" id="3.40.33.10">
    <property type="entry name" value="CAP"/>
    <property type="match status" value="1"/>
</dbReference>
<dbReference type="PANTHER" id="PTHR10334">
    <property type="entry name" value="CYSTEINE-RICH SECRETORY PROTEIN-RELATED"/>
    <property type="match status" value="1"/>
</dbReference>
<feature type="region of interest" description="Disordered" evidence="1">
    <location>
        <begin position="100"/>
        <end position="122"/>
    </location>
</feature>
<feature type="signal peptide" evidence="2">
    <location>
        <begin position="1"/>
        <end position="21"/>
    </location>
</feature>
<evidence type="ECO:0000313" key="4">
    <source>
        <dbReference type="EMBL" id="CAG89870.2"/>
    </source>
</evidence>
<evidence type="ECO:0000259" key="3">
    <source>
        <dbReference type="SMART" id="SM00198"/>
    </source>
</evidence>
<dbReference type="KEGG" id="dha:DEHA2F25630g"/>
<dbReference type="GO" id="GO:0005576">
    <property type="term" value="C:extracellular region"/>
    <property type="evidence" value="ECO:0007669"/>
    <property type="project" value="InterPro"/>
</dbReference>
<dbReference type="AlphaFoldDB" id="Q6BK18"/>
<evidence type="ECO:0000313" key="5">
    <source>
        <dbReference type="Proteomes" id="UP000000599"/>
    </source>
</evidence>
<feature type="domain" description="SCP" evidence="3">
    <location>
        <begin position="210"/>
        <end position="336"/>
    </location>
</feature>
<gene>
    <name evidence="4" type="ordered locus">DEHA2F25630g</name>
</gene>
<dbReference type="InterPro" id="IPR018244">
    <property type="entry name" value="Allrgn_V5/Tpx1_CS"/>
</dbReference>
<dbReference type="InterPro" id="IPR001283">
    <property type="entry name" value="CRISP-related"/>
</dbReference>
<evidence type="ECO:0000256" key="2">
    <source>
        <dbReference type="SAM" id="SignalP"/>
    </source>
</evidence>
<dbReference type="CDD" id="cd05384">
    <property type="entry name" value="CAP_PRY1-like"/>
    <property type="match status" value="1"/>
</dbReference>
<feature type="chain" id="PRO_5004271024" evidence="2">
    <location>
        <begin position="22"/>
        <end position="345"/>
    </location>
</feature>
<keyword evidence="2" id="KW-0732">Signal</keyword>
<dbReference type="SMART" id="SM00198">
    <property type="entry name" value="SCP"/>
    <property type="match status" value="1"/>
</dbReference>
<organism evidence="4 5">
    <name type="scientific">Debaryomyces hansenii (strain ATCC 36239 / CBS 767 / BCRC 21394 / JCM 1990 / NBRC 0083 / IGC 2968)</name>
    <name type="common">Yeast</name>
    <name type="synonym">Torulaspora hansenii</name>
    <dbReference type="NCBI Taxonomy" id="284592"/>
    <lineage>
        <taxon>Eukaryota</taxon>
        <taxon>Fungi</taxon>
        <taxon>Dikarya</taxon>
        <taxon>Ascomycota</taxon>
        <taxon>Saccharomycotina</taxon>
        <taxon>Pichiomycetes</taxon>
        <taxon>Debaryomycetaceae</taxon>
        <taxon>Debaryomyces</taxon>
    </lineage>
</organism>
<keyword evidence="5" id="KW-1185">Reference proteome</keyword>
<evidence type="ECO:0000256" key="1">
    <source>
        <dbReference type="SAM" id="MobiDB-lite"/>
    </source>
</evidence>